<gene>
    <name evidence="4" type="ORF">UCRPA7_3599</name>
</gene>
<dbReference type="InterPro" id="IPR029058">
    <property type="entry name" value="AB_hydrolase_fold"/>
</dbReference>
<dbReference type="HOGENOM" id="CLU_034763_1_0_1"/>
<feature type="signal peptide" evidence="2">
    <location>
        <begin position="1"/>
        <end position="16"/>
    </location>
</feature>
<dbReference type="PANTHER" id="PTHR42886:SF29">
    <property type="entry name" value="PUMMELIG, ISOFORM A"/>
    <property type="match status" value="1"/>
</dbReference>
<evidence type="ECO:0000256" key="2">
    <source>
        <dbReference type="SAM" id="SignalP"/>
    </source>
</evidence>
<dbReference type="AlphaFoldDB" id="R8BNP2"/>
<dbReference type="eggNOG" id="ENOG502RUEZ">
    <property type="taxonomic scope" value="Eukaryota"/>
</dbReference>
<protein>
    <submittedName>
        <fullName evidence="4">Putative alpha beta-hydrolase protein</fullName>
    </submittedName>
</protein>
<keyword evidence="2" id="KW-0732">Signal</keyword>
<feature type="domain" description="AB hydrolase-1" evidence="3">
    <location>
        <begin position="98"/>
        <end position="346"/>
    </location>
</feature>
<feature type="chain" id="PRO_5004452160" evidence="2">
    <location>
        <begin position="17"/>
        <end position="366"/>
    </location>
</feature>
<comment type="similarity">
    <text evidence="1">Belongs to the peptidase S33 family. ABHD4/ABHD5 subfamily.</text>
</comment>
<evidence type="ECO:0000313" key="5">
    <source>
        <dbReference type="Proteomes" id="UP000014074"/>
    </source>
</evidence>
<sequence>MLGSVFVLGLAAVASAWPKPPAPICKEIEIPITVSTPRFIINATIEDNWDAAALTLNLTRRDSGMSADPLPIAGATSTVEESTYTIGATLCGTGGPMLVLTHGIIESKLYWRPNFPRAENYSLVDAAIAAGYSVLSYDRIGVGSSSKVSAFWDAQFQVETAVLNSLVDYARTEAKASKIALVGHSYGAYLSAASASQTNVDALVLTGFSGGFGNFGPFVAGAGFRVARLENPSRWGSMDSGYLTSSDLYAEAYVYFAEPYFEHHVAEWTYDVASEPFAVGELPSLLATPLDYANITAPVLMLQGQFDVSACGGNCVGQLEAIKANFTNAKTVQTVDNLPAGHNLNLHKIAPKAFEMIFDFLKTQGL</sequence>
<dbReference type="InterPro" id="IPR000073">
    <property type="entry name" value="AB_hydrolase_1"/>
</dbReference>
<proteinExistence type="inferred from homology"/>
<evidence type="ECO:0000313" key="4">
    <source>
        <dbReference type="EMBL" id="EOO00890.1"/>
    </source>
</evidence>
<reference evidence="5" key="1">
    <citation type="journal article" date="2013" name="Genome Announc.">
        <title>Draft genome sequence of the ascomycete Phaeoacremonium aleophilum strain UCR-PA7, a causal agent of the esca disease complex in grapevines.</title>
        <authorList>
            <person name="Blanco-Ulate B."/>
            <person name="Rolshausen P."/>
            <person name="Cantu D."/>
        </authorList>
    </citation>
    <scope>NUCLEOTIDE SEQUENCE [LARGE SCALE GENOMIC DNA]</scope>
    <source>
        <strain evidence="5">UCR-PA7</strain>
    </source>
</reference>
<dbReference type="GeneID" id="19323960"/>
<dbReference type="PANTHER" id="PTHR42886">
    <property type="entry name" value="RE40534P-RELATED"/>
    <property type="match status" value="1"/>
</dbReference>
<evidence type="ECO:0000256" key="1">
    <source>
        <dbReference type="ARBA" id="ARBA00038097"/>
    </source>
</evidence>
<evidence type="ECO:0000259" key="3">
    <source>
        <dbReference type="Pfam" id="PF12697"/>
    </source>
</evidence>
<dbReference type="KEGG" id="tmn:UCRPA7_3599"/>
<dbReference type="GO" id="GO:0016787">
    <property type="term" value="F:hydrolase activity"/>
    <property type="evidence" value="ECO:0007669"/>
    <property type="project" value="UniProtKB-KW"/>
</dbReference>
<name>R8BNP2_PHAM7</name>
<dbReference type="EMBL" id="KB933059">
    <property type="protein sequence ID" value="EOO00890.1"/>
    <property type="molecule type" value="Genomic_DNA"/>
</dbReference>
<dbReference type="RefSeq" id="XP_007914248.1">
    <property type="nucleotide sequence ID" value="XM_007916057.1"/>
</dbReference>
<keyword evidence="5" id="KW-1185">Reference proteome</keyword>
<keyword evidence="4" id="KW-0378">Hydrolase</keyword>
<dbReference type="SUPFAM" id="SSF53474">
    <property type="entry name" value="alpha/beta-Hydrolases"/>
    <property type="match status" value="1"/>
</dbReference>
<accession>R8BNP2</accession>
<dbReference type="Gene3D" id="3.40.50.1820">
    <property type="entry name" value="alpha/beta hydrolase"/>
    <property type="match status" value="1"/>
</dbReference>
<dbReference type="Proteomes" id="UP000014074">
    <property type="component" value="Unassembled WGS sequence"/>
</dbReference>
<dbReference type="Pfam" id="PF12697">
    <property type="entry name" value="Abhydrolase_6"/>
    <property type="match status" value="1"/>
</dbReference>
<organism evidence="4 5">
    <name type="scientific">Phaeoacremonium minimum (strain UCR-PA7)</name>
    <name type="common">Esca disease fungus</name>
    <name type="synonym">Togninia minima</name>
    <dbReference type="NCBI Taxonomy" id="1286976"/>
    <lineage>
        <taxon>Eukaryota</taxon>
        <taxon>Fungi</taxon>
        <taxon>Dikarya</taxon>
        <taxon>Ascomycota</taxon>
        <taxon>Pezizomycotina</taxon>
        <taxon>Sordariomycetes</taxon>
        <taxon>Sordariomycetidae</taxon>
        <taxon>Togniniales</taxon>
        <taxon>Togniniaceae</taxon>
        <taxon>Phaeoacremonium</taxon>
    </lineage>
</organism>
<dbReference type="OrthoDB" id="190201at2759"/>